<organism evidence="1">
    <name type="scientific">Myoviridae sp. ct1ba2</name>
    <dbReference type="NCBI Taxonomy" id="2827654"/>
    <lineage>
        <taxon>Viruses</taxon>
        <taxon>Duplodnaviria</taxon>
        <taxon>Heunggongvirae</taxon>
        <taxon>Uroviricota</taxon>
        <taxon>Caudoviricetes</taxon>
    </lineage>
</organism>
<sequence length="77" mass="8931">MENKNRYMINGQNAMRIILDIAKKNNCKVEDGFYLCNTLKYLIRYSDKNGLDDLLKAKDYLEMLICYLSNADEGLNG</sequence>
<evidence type="ECO:0000313" key="1">
    <source>
        <dbReference type="EMBL" id="DAF46544.1"/>
    </source>
</evidence>
<dbReference type="Pfam" id="PF11753">
    <property type="entry name" value="DUF3310"/>
    <property type="match status" value="1"/>
</dbReference>
<keyword evidence="1" id="KW-0418">Kinase</keyword>
<dbReference type="InterPro" id="IPR021739">
    <property type="entry name" value="SaV-like"/>
</dbReference>
<accession>A0A8S5S6H9</accession>
<protein>
    <submittedName>
        <fullName evidence="1">Nucelotide kinase</fullName>
    </submittedName>
</protein>
<dbReference type="EMBL" id="BK032540">
    <property type="protein sequence ID" value="DAF46544.1"/>
    <property type="molecule type" value="Genomic_DNA"/>
</dbReference>
<proteinExistence type="predicted"/>
<dbReference type="GO" id="GO:0016301">
    <property type="term" value="F:kinase activity"/>
    <property type="evidence" value="ECO:0007669"/>
    <property type="project" value="UniProtKB-KW"/>
</dbReference>
<reference evidence="1" key="1">
    <citation type="journal article" date="2021" name="Proc. Natl. Acad. Sci. U.S.A.">
        <title>A Catalog of Tens of Thousands of Viruses from Human Metagenomes Reveals Hidden Associations with Chronic Diseases.</title>
        <authorList>
            <person name="Tisza M.J."/>
            <person name="Buck C.B."/>
        </authorList>
    </citation>
    <scope>NUCLEOTIDE SEQUENCE</scope>
    <source>
        <strain evidence="1">Ct1ba2</strain>
    </source>
</reference>
<name>A0A8S5S6H9_9CAUD</name>
<keyword evidence="1" id="KW-0808">Transferase</keyword>